<dbReference type="RefSeq" id="WP_136599117.1">
    <property type="nucleotide sequence ID" value="NZ_STGV01000004.1"/>
</dbReference>
<feature type="transmembrane region" description="Helical" evidence="6">
    <location>
        <begin position="152"/>
        <end position="175"/>
    </location>
</feature>
<dbReference type="PANTHER" id="PTHR30086">
    <property type="entry name" value="ARGININE EXPORTER PROTEIN ARGO"/>
    <property type="match status" value="1"/>
</dbReference>
<dbReference type="Pfam" id="PF01810">
    <property type="entry name" value="LysE"/>
    <property type="match status" value="1"/>
</dbReference>
<dbReference type="Proteomes" id="UP000308828">
    <property type="component" value="Unassembled WGS sequence"/>
</dbReference>
<sequence length="210" mass="22438">MQDILTHWPQVVSAYLVYLVAVMSPGPATMAIASTSLGQGRRHGLVMASGIFCGSMTWAAAASLGLAAVLSHYAEALFVLRVLGGCYLLYLAWRAFRSAASNTDQMRTQRTPERLRTTFLKGYAIHVTNPKAIFAWLAIITIGLPAHATPAAVALIVGGCLATGLTVFMAYALLFSTPRALAIYTSARRTIDGVLGTLFAFAGVKLLIMR</sequence>
<keyword evidence="8" id="KW-1185">Reference proteome</keyword>
<protein>
    <submittedName>
        <fullName evidence="7">LysE family translocator</fullName>
    </submittedName>
</protein>
<evidence type="ECO:0000256" key="6">
    <source>
        <dbReference type="SAM" id="Phobius"/>
    </source>
</evidence>
<organism evidence="7 8">
    <name type="scientific">Peteryoungia ipomoeae</name>
    <dbReference type="NCBI Taxonomy" id="1210932"/>
    <lineage>
        <taxon>Bacteria</taxon>
        <taxon>Pseudomonadati</taxon>
        <taxon>Pseudomonadota</taxon>
        <taxon>Alphaproteobacteria</taxon>
        <taxon>Hyphomicrobiales</taxon>
        <taxon>Rhizobiaceae</taxon>
        <taxon>Peteryoungia</taxon>
    </lineage>
</organism>
<accession>A0A4S8NZQ0</accession>
<dbReference type="InterPro" id="IPR001123">
    <property type="entry name" value="LeuE-type"/>
</dbReference>
<dbReference type="GO" id="GO:0005886">
    <property type="term" value="C:plasma membrane"/>
    <property type="evidence" value="ECO:0007669"/>
    <property type="project" value="UniProtKB-SubCell"/>
</dbReference>
<evidence type="ECO:0000256" key="5">
    <source>
        <dbReference type="ARBA" id="ARBA00023136"/>
    </source>
</evidence>
<evidence type="ECO:0000313" key="8">
    <source>
        <dbReference type="Proteomes" id="UP000308828"/>
    </source>
</evidence>
<keyword evidence="5 6" id="KW-0472">Membrane</keyword>
<name>A0A4S8NZQ0_9HYPH</name>
<feature type="transmembrane region" description="Helical" evidence="6">
    <location>
        <begin position="123"/>
        <end position="146"/>
    </location>
</feature>
<proteinExistence type="predicted"/>
<evidence type="ECO:0000256" key="4">
    <source>
        <dbReference type="ARBA" id="ARBA00022989"/>
    </source>
</evidence>
<comment type="caution">
    <text evidence="7">The sequence shown here is derived from an EMBL/GenBank/DDBJ whole genome shotgun (WGS) entry which is preliminary data.</text>
</comment>
<dbReference type="PANTHER" id="PTHR30086:SF19">
    <property type="entry name" value="THREONINE EFFLUX PROTEIN"/>
    <property type="match status" value="1"/>
</dbReference>
<evidence type="ECO:0000313" key="7">
    <source>
        <dbReference type="EMBL" id="THV22345.1"/>
    </source>
</evidence>
<feature type="transmembrane region" description="Helical" evidence="6">
    <location>
        <begin position="187"/>
        <end position="208"/>
    </location>
</feature>
<keyword evidence="2" id="KW-1003">Cell membrane</keyword>
<reference evidence="7 8" key="1">
    <citation type="submission" date="2019-04" db="EMBL/GenBank/DDBJ databases">
        <title>Genome sequence of strain shin9-1.</title>
        <authorList>
            <person name="Gao J."/>
            <person name="Sun J."/>
        </authorList>
    </citation>
    <scope>NUCLEOTIDE SEQUENCE [LARGE SCALE GENOMIC DNA]</scope>
    <source>
        <strain evidence="8">shin9-1</strain>
    </source>
</reference>
<dbReference type="EMBL" id="STGV01000004">
    <property type="protein sequence ID" value="THV22345.1"/>
    <property type="molecule type" value="Genomic_DNA"/>
</dbReference>
<dbReference type="AlphaFoldDB" id="A0A4S8NZQ0"/>
<dbReference type="OrthoDB" id="7659099at2"/>
<feature type="transmembrane region" description="Helical" evidence="6">
    <location>
        <begin position="76"/>
        <end position="96"/>
    </location>
</feature>
<feature type="transmembrane region" description="Helical" evidence="6">
    <location>
        <begin position="12"/>
        <end position="33"/>
    </location>
</feature>
<feature type="transmembrane region" description="Helical" evidence="6">
    <location>
        <begin position="45"/>
        <end position="70"/>
    </location>
</feature>
<evidence type="ECO:0000256" key="3">
    <source>
        <dbReference type="ARBA" id="ARBA00022692"/>
    </source>
</evidence>
<keyword evidence="4 6" id="KW-1133">Transmembrane helix</keyword>
<dbReference type="GO" id="GO:0015171">
    <property type="term" value="F:amino acid transmembrane transporter activity"/>
    <property type="evidence" value="ECO:0007669"/>
    <property type="project" value="TreeGrafter"/>
</dbReference>
<gene>
    <name evidence="7" type="ORF">FAA97_13755</name>
</gene>
<evidence type="ECO:0000256" key="1">
    <source>
        <dbReference type="ARBA" id="ARBA00004651"/>
    </source>
</evidence>
<keyword evidence="3 6" id="KW-0812">Transmembrane</keyword>
<comment type="subcellular location">
    <subcellularLocation>
        <location evidence="1">Cell membrane</location>
        <topology evidence="1">Multi-pass membrane protein</topology>
    </subcellularLocation>
</comment>
<evidence type="ECO:0000256" key="2">
    <source>
        <dbReference type="ARBA" id="ARBA00022475"/>
    </source>
</evidence>